<feature type="transmembrane region" description="Helical" evidence="1">
    <location>
        <begin position="14"/>
        <end position="34"/>
    </location>
</feature>
<keyword evidence="1" id="KW-0472">Membrane</keyword>
<name>A0A9D1JP79_9BACT</name>
<dbReference type="EMBL" id="DVIU01000203">
    <property type="protein sequence ID" value="HIS36980.1"/>
    <property type="molecule type" value="Genomic_DNA"/>
</dbReference>
<evidence type="ECO:0000256" key="1">
    <source>
        <dbReference type="SAM" id="Phobius"/>
    </source>
</evidence>
<dbReference type="InterPro" id="IPR012902">
    <property type="entry name" value="N_methyl_site"/>
</dbReference>
<keyword evidence="1" id="KW-0812">Transmembrane</keyword>
<dbReference type="InterPro" id="IPR045584">
    <property type="entry name" value="Pilin-like"/>
</dbReference>
<feature type="domain" description="DUF6613" evidence="2">
    <location>
        <begin position="33"/>
        <end position="227"/>
    </location>
</feature>
<dbReference type="NCBIfam" id="TIGR02532">
    <property type="entry name" value="IV_pilin_GFxxxE"/>
    <property type="match status" value="1"/>
</dbReference>
<organism evidence="3 4">
    <name type="scientific">Candidatus Scatousia excrementigallinarum</name>
    <dbReference type="NCBI Taxonomy" id="2840935"/>
    <lineage>
        <taxon>Bacteria</taxon>
        <taxon>Candidatus Scatousia</taxon>
    </lineage>
</organism>
<proteinExistence type="predicted"/>
<evidence type="ECO:0000259" key="2">
    <source>
        <dbReference type="Pfam" id="PF20318"/>
    </source>
</evidence>
<dbReference type="Proteomes" id="UP000823928">
    <property type="component" value="Unassembled WGS sequence"/>
</dbReference>
<accession>A0A9D1JP79</accession>
<reference evidence="3" key="1">
    <citation type="submission" date="2020-10" db="EMBL/GenBank/DDBJ databases">
        <authorList>
            <person name="Gilroy R."/>
        </authorList>
    </citation>
    <scope>NUCLEOTIDE SEQUENCE</scope>
    <source>
        <strain evidence="3">6276</strain>
    </source>
</reference>
<evidence type="ECO:0000313" key="3">
    <source>
        <dbReference type="EMBL" id="HIS36980.1"/>
    </source>
</evidence>
<protein>
    <submittedName>
        <fullName evidence="3">Type II secretion system protein</fullName>
    </submittedName>
</protein>
<dbReference type="Pfam" id="PF07963">
    <property type="entry name" value="N_methyl"/>
    <property type="match status" value="1"/>
</dbReference>
<reference evidence="3" key="2">
    <citation type="journal article" date="2021" name="PeerJ">
        <title>Extensive microbial diversity within the chicken gut microbiome revealed by metagenomics and culture.</title>
        <authorList>
            <person name="Gilroy R."/>
            <person name="Ravi A."/>
            <person name="Getino M."/>
            <person name="Pursley I."/>
            <person name="Horton D.L."/>
            <person name="Alikhan N.F."/>
            <person name="Baker D."/>
            <person name="Gharbi K."/>
            <person name="Hall N."/>
            <person name="Watson M."/>
            <person name="Adriaenssens E.M."/>
            <person name="Foster-Nyarko E."/>
            <person name="Jarju S."/>
            <person name="Secka A."/>
            <person name="Antonio M."/>
            <person name="Oren A."/>
            <person name="Chaudhuri R.R."/>
            <person name="La Ragione R."/>
            <person name="Hildebrand F."/>
            <person name="Pallen M.J."/>
        </authorList>
    </citation>
    <scope>NUCLEOTIDE SEQUENCE</scope>
    <source>
        <strain evidence="3">6276</strain>
    </source>
</reference>
<gene>
    <name evidence="3" type="ORF">IAC10_10200</name>
</gene>
<sequence>MKTNKSNAFTLSEVLITLGIIGVIASLTIPGIVAKHQKSVHVNRMKQTYTILSNAFLMAQQEYGEPKGWEWDTKNVSEENLIRFVEKYVIPYLSVSSKEGYHEAWEGSYVCRLKNGTTLLFQFDGYNKDQIPNGPITDITTLRILVSHKNKTSSFSEKYRDYSRSDYYINYNLTNGLEFSGYDAGKSREYYLKEGKYACNKNIEKNKRIHCAALIYYDGWQIKDDYPW</sequence>
<evidence type="ECO:0000313" key="4">
    <source>
        <dbReference type="Proteomes" id="UP000823928"/>
    </source>
</evidence>
<comment type="caution">
    <text evidence="3">The sequence shown here is derived from an EMBL/GenBank/DDBJ whole genome shotgun (WGS) entry which is preliminary data.</text>
</comment>
<dbReference type="InterPro" id="IPR046721">
    <property type="entry name" value="DUF6613"/>
</dbReference>
<dbReference type="AlphaFoldDB" id="A0A9D1JP79"/>
<keyword evidence="1" id="KW-1133">Transmembrane helix</keyword>
<dbReference type="Pfam" id="PF20318">
    <property type="entry name" value="DUF6613"/>
    <property type="match status" value="1"/>
</dbReference>
<dbReference type="SUPFAM" id="SSF54523">
    <property type="entry name" value="Pili subunits"/>
    <property type="match status" value="1"/>
</dbReference>